<accession>A0A382TTA6</accession>
<gene>
    <name evidence="1" type="ORF">METZ01_LOCUS377809</name>
</gene>
<protein>
    <submittedName>
        <fullName evidence="1">Uncharacterized protein</fullName>
    </submittedName>
</protein>
<name>A0A382TTA6_9ZZZZ</name>
<feature type="non-terminal residue" evidence="1">
    <location>
        <position position="91"/>
    </location>
</feature>
<reference evidence="1" key="1">
    <citation type="submission" date="2018-05" db="EMBL/GenBank/DDBJ databases">
        <authorList>
            <person name="Lanie J.A."/>
            <person name="Ng W.-L."/>
            <person name="Kazmierczak K.M."/>
            <person name="Andrzejewski T.M."/>
            <person name="Davidsen T.M."/>
            <person name="Wayne K.J."/>
            <person name="Tettelin H."/>
            <person name="Glass J.I."/>
            <person name="Rusch D."/>
            <person name="Podicherti R."/>
            <person name="Tsui H.-C.T."/>
            <person name="Winkler M.E."/>
        </authorList>
    </citation>
    <scope>NUCLEOTIDE SEQUENCE</scope>
</reference>
<dbReference type="EMBL" id="UINC01138791">
    <property type="protein sequence ID" value="SVD24955.1"/>
    <property type="molecule type" value="Genomic_DNA"/>
</dbReference>
<dbReference type="AlphaFoldDB" id="A0A382TTA6"/>
<proteinExistence type="predicted"/>
<evidence type="ECO:0000313" key="1">
    <source>
        <dbReference type="EMBL" id="SVD24955.1"/>
    </source>
</evidence>
<organism evidence="1">
    <name type="scientific">marine metagenome</name>
    <dbReference type="NCBI Taxonomy" id="408172"/>
    <lineage>
        <taxon>unclassified sequences</taxon>
        <taxon>metagenomes</taxon>
        <taxon>ecological metagenomes</taxon>
    </lineage>
</organism>
<sequence length="91" mass="10537">MKLDFVHQPTRAIRDYGAKVYERVLVPEDEVVWFNRAAPGILEFGKWRECAIGFIHGFLLSLEIVRKRGLSCVMDHYNKPSLTLTVSFKII</sequence>